<proteinExistence type="predicted"/>
<feature type="transmembrane region" description="Helical" evidence="1">
    <location>
        <begin position="23"/>
        <end position="40"/>
    </location>
</feature>
<keyword evidence="3" id="KW-1185">Reference proteome</keyword>
<organism evidence="2 3">
    <name type="scientific">Pedobacter steynii</name>
    <dbReference type="NCBI Taxonomy" id="430522"/>
    <lineage>
        <taxon>Bacteria</taxon>
        <taxon>Pseudomonadati</taxon>
        <taxon>Bacteroidota</taxon>
        <taxon>Sphingobacteriia</taxon>
        <taxon>Sphingobacteriales</taxon>
        <taxon>Sphingobacteriaceae</taxon>
        <taxon>Pedobacter</taxon>
    </lineage>
</organism>
<evidence type="ECO:0008006" key="4">
    <source>
        <dbReference type="Google" id="ProtNLM"/>
    </source>
</evidence>
<sequence length="242" mass="27561">MKITKEELAPNTNPITSMRNKKTLVFSILMAMLLCIMLFSCKKNDSEYYNYENDLKEFDGNAFEYLKTQQSGVYDSLLLVLNRLPSLQDSLKTQKVTFFAITNRSFQTSVESLNAVRKRINKAPLYLANMDVKQLDTMVSKYIIRGEFNTSYFQDYADGLIVKSIAHNYNMHILYKKADASGFKAGGPAVITFTDPKNSIFVRYWESTPTNSVNIKTKNAIINVLSPGHDFGFGEFVTRVNN</sequence>
<evidence type="ECO:0000313" key="3">
    <source>
        <dbReference type="Proteomes" id="UP000183200"/>
    </source>
</evidence>
<dbReference type="RefSeq" id="WP_083361881.1">
    <property type="nucleotide sequence ID" value="NZ_FNGY01000005.1"/>
</dbReference>
<gene>
    <name evidence="2" type="ORF">SAMN05421820_1059</name>
</gene>
<protein>
    <recommendedName>
        <fullName evidence="4">Fasciclin domain-containing protein</fullName>
    </recommendedName>
</protein>
<dbReference type="Proteomes" id="UP000183200">
    <property type="component" value="Unassembled WGS sequence"/>
</dbReference>
<dbReference type="AlphaFoldDB" id="A0A1G9VYB3"/>
<evidence type="ECO:0000256" key="1">
    <source>
        <dbReference type="SAM" id="Phobius"/>
    </source>
</evidence>
<keyword evidence="1" id="KW-1133">Transmembrane helix</keyword>
<accession>A0A1G9VYB3</accession>
<keyword evidence="1" id="KW-0472">Membrane</keyword>
<keyword evidence="1" id="KW-0812">Transmembrane</keyword>
<evidence type="ECO:0000313" key="2">
    <source>
        <dbReference type="EMBL" id="SDM76906.1"/>
    </source>
</evidence>
<dbReference type="InterPro" id="IPR036378">
    <property type="entry name" value="FAS1_dom_sf"/>
</dbReference>
<reference evidence="3" key="1">
    <citation type="submission" date="2016-10" db="EMBL/GenBank/DDBJ databases">
        <authorList>
            <person name="Varghese N."/>
            <person name="Submissions S."/>
        </authorList>
    </citation>
    <scope>NUCLEOTIDE SEQUENCE [LARGE SCALE GENOMIC DNA]</scope>
    <source>
        <strain evidence="3">DSM 19110</strain>
    </source>
</reference>
<dbReference type="OrthoDB" id="654858at2"/>
<dbReference type="Gene3D" id="2.30.180.10">
    <property type="entry name" value="FAS1 domain"/>
    <property type="match status" value="1"/>
</dbReference>
<dbReference type="EMBL" id="FNGY01000005">
    <property type="protein sequence ID" value="SDM76906.1"/>
    <property type="molecule type" value="Genomic_DNA"/>
</dbReference>
<name>A0A1G9VYB3_9SPHI</name>